<dbReference type="Gramene" id="TRITD4Av1G253530.8">
    <property type="protein sequence ID" value="TRITD4Av1G253530.8"/>
    <property type="gene ID" value="TRITD4Av1G253530"/>
</dbReference>
<dbReference type="Gene3D" id="1.20.120.1230">
    <property type="match status" value="1"/>
</dbReference>
<dbReference type="Gene3D" id="3.10.450.330">
    <property type="match status" value="1"/>
</dbReference>
<dbReference type="EC" id="2.4.1.13" evidence="3 7"/>
<evidence type="ECO:0000256" key="4">
    <source>
        <dbReference type="ARBA" id="ARBA00022676"/>
    </source>
</evidence>
<organism evidence="12 13">
    <name type="scientific">Triticum turgidum subsp. durum</name>
    <name type="common">Durum wheat</name>
    <name type="synonym">Triticum durum</name>
    <dbReference type="NCBI Taxonomy" id="4567"/>
    <lineage>
        <taxon>Eukaryota</taxon>
        <taxon>Viridiplantae</taxon>
        <taxon>Streptophyta</taxon>
        <taxon>Embryophyta</taxon>
        <taxon>Tracheophyta</taxon>
        <taxon>Spermatophyta</taxon>
        <taxon>Magnoliopsida</taxon>
        <taxon>Liliopsida</taxon>
        <taxon>Poales</taxon>
        <taxon>Poaceae</taxon>
        <taxon>BOP clade</taxon>
        <taxon>Pooideae</taxon>
        <taxon>Triticodae</taxon>
        <taxon>Triticeae</taxon>
        <taxon>Triticinae</taxon>
        <taxon>Triticum</taxon>
    </lineage>
</organism>
<keyword evidence="4 7" id="KW-0328">Glycosyltransferase</keyword>
<evidence type="ECO:0000259" key="8">
    <source>
        <dbReference type="Pfam" id="PF00534"/>
    </source>
</evidence>
<evidence type="ECO:0000313" key="12">
    <source>
        <dbReference type="EMBL" id="VAH99189.1"/>
    </source>
</evidence>
<evidence type="ECO:0000313" key="13">
    <source>
        <dbReference type="Proteomes" id="UP000324705"/>
    </source>
</evidence>
<evidence type="ECO:0000256" key="5">
    <source>
        <dbReference type="ARBA" id="ARBA00022679"/>
    </source>
</evidence>
<comment type="similarity">
    <text evidence="2 7">Belongs to the glycosyltransferase 1 family. Plant sucrose synthase subfamily.</text>
</comment>
<dbReference type="InterPro" id="IPR000368">
    <property type="entry name" value="Sucrose_synth_GT-B1"/>
</dbReference>
<gene>
    <name evidence="12" type="ORF">TRITD_4Av1G253530</name>
</gene>
<dbReference type="PANTHER" id="PTHR45839:SF29">
    <property type="entry name" value="SUCROSE SYNTHASE 1"/>
    <property type="match status" value="1"/>
</dbReference>
<comment type="catalytic activity">
    <reaction evidence="6 7">
        <text>an NDP-alpha-D-glucose + D-fructose = a ribonucleoside 5'-diphosphate + sucrose + H(+)</text>
        <dbReference type="Rhea" id="RHEA:16241"/>
        <dbReference type="ChEBI" id="CHEBI:15378"/>
        <dbReference type="ChEBI" id="CHEBI:17992"/>
        <dbReference type="ChEBI" id="CHEBI:37721"/>
        <dbReference type="ChEBI" id="CHEBI:57930"/>
        <dbReference type="ChEBI" id="CHEBI:76533"/>
        <dbReference type="EC" id="2.4.1.13"/>
    </reaction>
</comment>
<dbReference type="Pfam" id="PF24861">
    <property type="entry name" value="SUS_N"/>
    <property type="match status" value="1"/>
</dbReference>
<dbReference type="Pfam" id="PF00534">
    <property type="entry name" value="Glycos_transf_1"/>
    <property type="match status" value="1"/>
</dbReference>
<dbReference type="GO" id="GO:0005985">
    <property type="term" value="P:sucrose metabolic process"/>
    <property type="evidence" value="ECO:0007669"/>
    <property type="project" value="InterPro"/>
</dbReference>
<name>A0A9R0SPW6_TRITD</name>
<dbReference type="Pfam" id="PF24862">
    <property type="entry name" value="SUS_EPBD"/>
    <property type="match status" value="1"/>
</dbReference>
<dbReference type="Proteomes" id="UP000324705">
    <property type="component" value="Chromosome 4A"/>
</dbReference>
<dbReference type="GO" id="GO:0016157">
    <property type="term" value="F:sucrose synthase activity"/>
    <property type="evidence" value="ECO:0007669"/>
    <property type="project" value="UniProtKB-UniRule"/>
</dbReference>
<dbReference type="EMBL" id="LT934117">
    <property type="protein sequence ID" value="VAH99189.1"/>
    <property type="molecule type" value="Genomic_DNA"/>
</dbReference>
<evidence type="ECO:0000256" key="1">
    <source>
        <dbReference type="ARBA" id="ARBA00002595"/>
    </source>
</evidence>
<feature type="domain" description="Sucrose synthase first GT-B" evidence="9">
    <location>
        <begin position="307"/>
        <end position="525"/>
    </location>
</feature>
<reference evidence="12 13" key="1">
    <citation type="submission" date="2017-09" db="EMBL/GenBank/DDBJ databases">
        <authorList>
            <consortium name="International Durum Wheat Genome Sequencing Consortium (IDWGSC)"/>
            <person name="Milanesi L."/>
        </authorList>
    </citation>
    <scope>NUCLEOTIDE SEQUENCE [LARGE SCALE GENOMIC DNA]</scope>
    <source>
        <strain evidence="13">cv. Svevo</strain>
    </source>
</reference>
<dbReference type="FunFam" id="3.10.450.330:FF:000001">
    <property type="entry name" value="Sucrose synthase"/>
    <property type="match status" value="1"/>
</dbReference>
<dbReference type="InterPro" id="IPR012820">
    <property type="entry name" value="Sucrose_synthase_pln/cyn"/>
</dbReference>
<accession>A0A9R0SPW6</accession>
<proteinExistence type="inferred from homology"/>
<dbReference type="Pfam" id="PF00862">
    <property type="entry name" value="GT-B_Sucrose_synth"/>
    <property type="match status" value="1"/>
</dbReference>
<evidence type="ECO:0000259" key="9">
    <source>
        <dbReference type="Pfam" id="PF00862"/>
    </source>
</evidence>
<dbReference type="Gene3D" id="3.40.50.2000">
    <property type="entry name" value="Glycogen Phosphorylase B"/>
    <property type="match status" value="3"/>
</dbReference>
<evidence type="ECO:0000256" key="7">
    <source>
        <dbReference type="RuleBase" id="RU280817"/>
    </source>
</evidence>
<evidence type="ECO:0000256" key="2">
    <source>
        <dbReference type="ARBA" id="ARBA00005894"/>
    </source>
</evidence>
<feature type="domain" description="Sucrose synthase N-terminal" evidence="10">
    <location>
        <begin position="13"/>
        <end position="125"/>
    </location>
</feature>
<dbReference type="InterPro" id="IPR001296">
    <property type="entry name" value="Glyco_trans_1"/>
</dbReference>
<dbReference type="FunFam" id="3.40.50.2000:FF:000006">
    <property type="entry name" value="Sucrose synthase"/>
    <property type="match status" value="1"/>
</dbReference>
<evidence type="ECO:0000259" key="10">
    <source>
        <dbReference type="Pfam" id="PF24861"/>
    </source>
</evidence>
<dbReference type="InterPro" id="IPR056735">
    <property type="entry name" value="SUS_N"/>
</dbReference>
<protein>
    <recommendedName>
        <fullName evidence="3 7">Sucrose synthase</fullName>
        <ecNumber evidence="3 7">2.4.1.13</ecNumber>
    </recommendedName>
</protein>
<evidence type="ECO:0000256" key="6">
    <source>
        <dbReference type="ARBA" id="ARBA00049030"/>
    </source>
</evidence>
<evidence type="ECO:0000259" key="11">
    <source>
        <dbReference type="Pfam" id="PF24862"/>
    </source>
</evidence>
<sequence length="783" mass="88870">MGEAAGDRVLSRLHSVRERIGDSLSAHPNELVAVFTRLVNLGNGMLQSHQIIAEYNTAIPEAEREKLKDGAFEDVLRAAQEAIVISPWVALAIRPRPGVWEYVRVNVSELAVEELSVPEYLQFKEQLVEGSNKDFVLELDFEPFNASFPRPSLSKSIGNGVQFLNRHLSSKLFHDKESMYPLLNFLRAHNYKGMTMMLNDRIRSLSALQGALRKAEEHLSGLPADTPYSDFHHRFQELGLEKGWGDCAKRAQETLHLLLDLLEAPDPSTLEKFLGTIPMVFNVVILSPHGYFAQANVLGYPDTGGQVTRLLPDATGTTCGQRLEKVLGTEHTHILRVPFRTESGIVRKWISRFEVWPYLETFTEDVAHEISGELQANPDLIIGNYSDGNLVACLLAHKMGVTHCTIAHALEKTKYPNSDLYWKKFEDHYHFSCQFTTDLIAMNHADFIITSTFQEIAGNKDTVGQYESHMAFTMPGMYRVVHGIDVFDPKFNIVSPGADMSIYFPYSESQRRLTSLHPEIEELLYSNVDNNEHKYVLKDRNKPIIFSMARLDRVKNLTGLVELYGKNPRLQELVNLVVVCGDHGNPSKDKEEQAEFKKMFDLIEQYNLNGHVRWISAQMNRVRNAELYRYICDTKGAFVQPAFYEAFGLTVIEAMTCGLPTFATAYGGPAEIIVNGVSGYHIDPYQGDKASALLVEFFEKCQVDPSHWTKISQGGLQRIEEKYTWKLYSERLMTLTGVYGFWKYVSNLERRETRRYLEMLYALKYRTMASTVPLAVEGDSASK</sequence>
<feature type="domain" description="Sucrose synthase EPBD" evidence="11">
    <location>
        <begin position="159"/>
        <end position="246"/>
    </location>
</feature>
<comment type="function">
    <text evidence="1 7">Sucrose-cleaving enzyme that provides UDP-glucose and fructose for various metabolic pathways.</text>
</comment>
<keyword evidence="13" id="KW-1185">Reference proteome</keyword>
<dbReference type="PANTHER" id="PTHR45839">
    <property type="match status" value="1"/>
</dbReference>
<evidence type="ECO:0000256" key="3">
    <source>
        <dbReference type="ARBA" id="ARBA00012540"/>
    </source>
</evidence>
<dbReference type="SUPFAM" id="SSF53756">
    <property type="entry name" value="UDP-Glycosyltransferase/glycogen phosphorylase"/>
    <property type="match status" value="1"/>
</dbReference>
<dbReference type="InterPro" id="IPR056736">
    <property type="entry name" value="SUS_EPBD"/>
</dbReference>
<dbReference type="FunFam" id="1.20.120.1230:FF:000001">
    <property type="entry name" value="Sucrose synthase"/>
    <property type="match status" value="1"/>
</dbReference>
<keyword evidence="5 7" id="KW-0808">Transferase</keyword>
<dbReference type="AlphaFoldDB" id="A0A9R0SPW6"/>
<feature type="domain" description="Glycosyl transferase family 1" evidence="8">
    <location>
        <begin position="531"/>
        <end position="706"/>
    </location>
</feature>
<dbReference type="NCBIfam" id="TIGR02470">
    <property type="entry name" value="sucr_synth"/>
    <property type="match status" value="1"/>
</dbReference>